<comment type="caution">
    <text evidence="2">The sequence shown here is derived from an EMBL/GenBank/DDBJ whole genome shotgun (WGS) entry which is preliminary data.</text>
</comment>
<dbReference type="EMBL" id="LAZR01014909">
    <property type="protein sequence ID" value="KKM15437.1"/>
    <property type="molecule type" value="Genomic_DNA"/>
</dbReference>
<feature type="non-terminal residue" evidence="2">
    <location>
        <position position="1"/>
    </location>
</feature>
<name>A0A0F9HJU7_9ZZZZ</name>
<organism evidence="2">
    <name type="scientific">marine sediment metagenome</name>
    <dbReference type="NCBI Taxonomy" id="412755"/>
    <lineage>
        <taxon>unclassified sequences</taxon>
        <taxon>metagenomes</taxon>
        <taxon>ecological metagenomes</taxon>
    </lineage>
</organism>
<evidence type="ECO:0000313" key="2">
    <source>
        <dbReference type="EMBL" id="KKM15437.1"/>
    </source>
</evidence>
<reference evidence="2" key="1">
    <citation type="journal article" date="2015" name="Nature">
        <title>Complex archaea that bridge the gap between prokaryotes and eukaryotes.</title>
        <authorList>
            <person name="Spang A."/>
            <person name="Saw J.H."/>
            <person name="Jorgensen S.L."/>
            <person name="Zaremba-Niedzwiedzka K."/>
            <person name="Martijn J."/>
            <person name="Lind A.E."/>
            <person name="van Eijk R."/>
            <person name="Schleper C."/>
            <person name="Guy L."/>
            <person name="Ettema T.J."/>
        </authorList>
    </citation>
    <scope>NUCLEOTIDE SEQUENCE</scope>
</reference>
<dbReference type="AlphaFoldDB" id="A0A0F9HJU7"/>
<accession>A0A0F9HJU7</accession>
<feature type="region of interest" description="Disordered" evidence="1">
    <location>
        <begin position="1"/>
        <end position="22"/>
    </location>
</feature>
<evidence type="ECO:0000256" key="1">
    <source>
        <dbReference type="SAM" id="MobiDB-lite"/>
    </source>
</evidence>
<sequence>EPDAGDGLAADPRVGQGGAGGLDGGAPPVLGVLLAAGGPGRGVRLTGPLIFR</sequence>
<gene>
    <name evidence="2" type="ORF">LCGC14_1696130</name>
</gene>
<protein>
    <submittedName>
        <fullName evidence="2">Uncharacterized protein</fullName>
    </submittedName>
</protein>
<proteinExistence type="predicted"/>